<proteinExistence type="predicted"/>
<reference evidence="1 2" key="1">
    <citation type="submission" date="2018-11" db="EMBL/GenBank/DDBJ databases">
        <authorList>
            <consortium name="Pathogen Informatics"/>
        </authorList>
    </citation>
    <scope>NUCLEOTIDE SEQUENCE [LARGE SCALE GENOMIC DNA]</scope>
</reference>
<evidence type="ECO:0000313" key="1">
    <source>
        <dbReference type="EMBL" id="VDK47110.1"/>
    </source>
</evidence>
<dbReference type="EMBL" id="UYRU01011589">
    <property type="protein sequence ID" value="VDK47110.1"/>
    <property type="molecule type" value="Genomic_DNA"/>
</dbReference>
<protein>
    <submittedName>
        <fullName evidence="1">Uncharacterized protein</fullName>
    </submittedName>
</protein>
<gene>
    <name evidence="1" type="ORF">DILT_LOCUS1588</name>
</gene>
<organism evidence="1 2">
    <name type="scientific">Dibothriocephalus latus</name>
    <name type="common">Fish tapeworm</name>
    <name type="synonym">Diphyllobothrium latum</name>
    <dbReference type="NCBI Taxonomy" id="60516"/>
    <lineage>
        <taxon>Eukaryota</taxon>
        <taxon>Metazoa</taxon>
        <taxon>Spiralia</taxon>
        <taxon>Lophotrochozoa</taxon>
        <taxon>Platyhelminthes</taxon>
        <taxon>Cestoda</taxon>
        <taxon>Eucestoda</taxon>
        <taxon>Diphyllobothriidea</taxon>
        <taxon>Diphyllobothriidae</taxon>
        <taxon>Dibothriocephalus</taxon>
    </lineage>
</organism>
<dbReference type="AlphaFoldDB" id="A0A3P6QTZ5"/>
<dbReference type="Proteomes" id="UP000281553">
    <property type="component" value="Unassembled WGS sequence"/>
</dbReference>
<sequence>MNLFNVMVKRKLVDDTTEEGLSEAKEANARLVG</sequence>
<accession>A0A3P6QTZ5</accession>
<name>A0A3P6QTZ5_DIBLA</name>
<evidence type="ECO:0000313" key="2">
    <source>
        <dbReference type="Proteomes" id="UP000281553"/>
    </source>
</evidence>
<keyword evidence="2" id="KW-1185">Reference proteome</keyword>